<gene>
    <name evidence="1" type="ORF">MSG28_003266</name>
</gene>
<organism evidence="1 2">
    <name type="scientific">Choristoneura fumiferana</name>
    <name type="common">Spruce budworm moth</name>
    <name type="synonym">Archips fumiferana</name>
    <dbReference type="NCBI Taxonomy" id="7141"/>
    <lineage>
        <taxon>Eukaryota</taxon>
        <taxon>Metazoa</taxon>
        <taxon>Ecdysozoa</taxon>
        <taxon>Arthropoda</taxon>
        <taxon>Hexapoda</taxon>
        <taxon>Insecta</taxon>
        <taxon>Pterygota</taxon>
        <taxon>Neoptera</taxon>
        <taxon>Endopterygota</taxon>
        <taxon>Lepidoptera</taxon>
        <taxon>Glossata</taxon>
        <taxon>Ditrysia</taxon>
        <taxon>Tortricoidea</taxon>
        <taxon>Tortricidae</taxon>
        <taxon>Tortricinae</taxon>
        <taxon>Choristoneura</taxon>
    </lineage>
</organism>
<accession>A0ACC0KET9</accession>
<dbReference type="EMBL" id="CM046105">
    <property type="protein sequence ID" value="KAI8434745.1"/>
    <property type="molecule type" value="Genomic_DNA"/>
</dbReference>
<name>A0ACC0KET9_CHOFU</name>
<dbReference type="Proteomes" id="UP001064048">
    <property type="component" value="Chromosome 5"/>
</dbReference>
<evidence type="ECO:0000313" key="1">
    <source>
        <dbReference type="EMBL" id="KAI8434745.1"/>
    </source>
</evidence>
<reference evidence="1 2" key="1">
    <citation type="journal article" date="2022" name="Genome Biol. Evol.">
        <title>The Spruce Budworm Genome: Reconstructing the Evolutionary History of Antifreeze Proteins.</title>
        <authorList>
            <person name="Beliveau C."/>
            <person name="Gagne P."/>
            <person name="Picq S."/>
            <person name="Vernygora O."/>
            <person name="Keeling C.I."/>
            <person name="Pinkney K."/>
            <person name="Doucet D."/>
            <person name="Wen F."/>
            <person name="Johnston J.S."/>
            <person name="Maaroufi H."/>
            <person name="Boyle B."/>
            <person name="Laroche J."/>
            <person name="Dewar K."/>
            <person name="Juretic N."/>
            <person name="Blackburn G."/>
            <person name="Nisole A."/>
            <person name="Brunet B."/>
            <person name="Brandao M."/>
            <person name="Lumley L."/>
            <person name="Duan J."/>
            <person name="Quan G."/>
            <person name="Lucarotti C.J."/>
            <person name="Roe A.D."/>
            <person name="Sperling F.A.H."/>
            <person name="Levesque R.C."/>
            <person name="Cusson M."/>
        </authorList>
    </citation>
    <scope>NUCLEOTIDE SEQUENCE [LARGE SCALE GENOMIC DNA]</scope>
    <source>
        <strain evidence="1">Glfc:IPQL:Cfum</strain>
    </source>
</reference>
<protein>
    <submittedName>
        <fullName evidence="1">Uncharacterized protein</fullName>
    </submittedName>
</protein>
<proteinExistence type="predicted"/>
<evidence type="ECO:0000313" key="2">
    <source>
        <dbReference type="Proteomes" id="UP001064048"/>
    </source>
</evidence>
<comment type="caution">
    <text evidence="1">The sequence shown here is derived from an EMBL/GenBank/DDBJ whole genome shotgun (WGS) entry which is preliminary data.</text>
</comment>
<sequence length="263" mass="30909">MIMTQVGLTMFQYDRDHDTYVATGYTFHLCPQIFGDVDQSFIFQASTLKFLCRHNFNFNKFTYEGLPYLSKEEEVRVRQHLKDNQMFKNLTRMLDMDEEKLLQHYCSEVSKWLASKEEDTMYIDIDSPVLRYVVHNEISLYEFFSEAKCRKLQNGVNLIKLSTPFDVKQSYHEAGWDSFCTGYCFIRLGHWAACENSGNYRPVGPTEVLSALAPFRSKVNIIRGAILYMVRDIQRHIERFCTEMLTVQCNFSIENELAELETH</sequence>
<keyword evidence="2" id="KW-1185">Reference proteome</keyword>